<feature type="domain" description="Macro" evidence="10">
    <location>
        <begin position="1275"/>
        <end position="1446"/>
    </location>
</feature>
<dbReference type="Pfam" id="PF23249">
    <property type="entry name" value="KH_PARP14_3"/>
    <property type="match status" value="1"/>
</dbReference>
<dbReference type="Pfam" id="PF23085">
    <property type="entry name" value="RRM_PARP14_3"/>
    <property type="match status" value="2"/>
</dbReference>
<dbReference type="EC" id="2.4.2.-" evidence="7"/>
<dbReference type="CDD" id="cd12547">
    <property type="entry name" value="RRM1_2_PAR10"/>
    <property type="match status" value="1"/>
</dbReference>
<evidence type="ECO:0000256" key="6">
    <source>
        <dbReference type="ARBA" id="ARBA00024347"/>
    </source>
</evidence>
<dbReference type="GO" id="GO:0070212">
    <property type="term" value="P:protein poly-ADP-ribosylation"/>
    <property type="evidence" value="ECO:0007669"/>
    <property type="project" value="TreeGrafter"/>
</dbReference>
<evidence type="ECO:0000313" key="12">
    <source>
        <dbReference type="Proteomes" id="UP000796761"/>
    </source>
</evidence>
<proteinExistence type="inferred from homology"/>
<protein>
    <recommendedName>
        <fullName evidence="7">Poly [ADP-ribose] polymerase</fullName>
        <shortName evidence="7">PARP</shortName>
        <ecNumber evidence="7">2.4.2.-</ecNumber>
    </recommendedName>
</protein>
<dbReference type="InterPro" id="IPR034464">
    <property type="entry name" value="PAR10_RRM1_2"/>
</dbReference>
<evidence type="ECO:0000256" key="5">
    <source>
        <dbReference type="ARBA" id="ARBA00023242"/>
    </source>
</evidence>
<dbReference type="InterPro" id="IPR052056">
    <property type="entry name" value="Mono-ARTD/PARP"/>
</dbReference>
<feature type="domain" description="PARP catalytic" evidence="9">
    <location>
        <begin position="1667"/>
        <end position="1862"/>
    </location>
</feature>
<comment type="subcellular location">
    <subcellularLocation>
        <location evidence="1">Nucleus</location>
    </subcellularLocation>
</comment>
<dbReference type="InterPro" id="IPR037197">
    <property type="entry name" value="WWE_dom_sf"/>
</dbReference>
<dbReference type="InterPro" id="IPR054596">
    <property type="entry name" value="PARP14_WWE"/>
</dbReference>
<dbReference type="CDD" id="cd02907">
    <property type="entry name" value="Macro_Af1521_BAL-like"/>
    <property type="match status" value="1"/>
</dbReference>
<dbReference type="Gene3D" id="3.90.228.10">
    <property type="match status" value="1"/>
</dbReference>
<evidence type="ECO:0000256" key="2">
    <source>
        <dbReference type="ARBA" id="ARBA00022676"/>
    </source>
</evidence>
<dbReference type="SUPFAM" id="SSF56399">
    <property type="entry name" value="ADP-ribosylation"/>
    <property type="match status" value="1"/>
</dbReference>
<dbReference type="GO" id="GO:0003950">
    <property type="term" value="F:NAD+ poly-ADP-ribosyltransferase activity"/>
    <property type="evidence" value="ECO:0007669"/>
    <property type="project" value="UniProtKB-UniRule"/>
</dbReference>
<dbReference type="Pfam" id="PF23254">
    <property type="entry name" value="KH_PARP14_8"/>
    <property type="match status" value="1"/>
</dbReference>
<evidence type="ECO:0000259" key="9">
    <source>
        <dbReference type="PROSITE" id="PS51059"/>
    </source>
</evidence>
<dbReference type="InterPro" id="IPR057043">
    <property type="entry name" value="PARP14_KH_2"/>
</dbReference>
<dbReference type="Proteomes" id="UP000796761">
    <property type="component" value="Unassembled WGS sequence"/>
</dbReference>
<evidence type="ECO:0000256" key="4">
    <source>
        <dbReference type="ARBA" id="ARBA00023027"/>
    </source>
</evidence>
<name>A0A8K1LMK5_9PASS</name>
<dbReference type="InterPro" id="IPR004170">
    <property type="entry name" value="WWE_dom"/>
</dbReference>
<dbReference type="InterPro" id="IPR057048">
    <property type="entry name" value="PARP14_KH_6"/>
</dbReference>
<feature type="domain" description="Macro" evidence="10">
    <location>
        <begin position="1053"/>
        <end position="1247"/>
    </location>
</feature>
<dbReference type="Gene3D" id="3.30.720.50">
    <property type="match status" value="1"/>
</dbReference>
<dbReference type="OrthoDB" id="6133115at2759"/>
<accession>A0A8K1LMK5</accession>
<dbReference type="PROSITE" id="PS51154">
    <property type="entry name" value="MACRO"/>
    <property type="match status" value="3"/>
</dbReference>
<dbReference type="Pfam" id="PF23253">
    <property type="entry name" value="KH_PARP14_6"/>
    <property type="match status" value="1"/>
</dbReference>
<feature type="domain" description="Macro" evidence="10">
    <location>
        <begin position="840"/>
        <end position="1027"/>
    </location>
</feature>
<evidence type="ECO:0000313" key="11">
    <source>
        <dbReference type="EMBL" id="TRZ19820.1"/>
    </source>
</evidence>
<comment type="similarity">
    <text evidence="6">Belongs to the ARTD/PARP family.</text>
</comment>
<dbReference type="InterPro" id="IPR057044">
    <property type="entry name" value="PARP14_KH_1"/>
</dbReference>
<evidence type="ECO:0000256" key="3">
    <source>
        <dbReference type="ARBA" id="ARBA00022679"/>
    </source>
</evidence>
<dbReference type="Pfam" id="PF01661">
    <property type="entry name" value="Macro"/>
    <property type="match status" value="3"/>
</dbReference>
<dbReference type="PROSITE" id="PS50918">
    <property type="entry name" value="WWE"/>
    <property type="match status" value="1"/>
</dbReference>
<dbReference type="SMART" id="SM00506">
    <property type="entry name" value="A1pp"/>
    <property type="match status" value="3"/>
</dbReference>
<dbReference type="FunFam" id="3.90.228.10:FF:000008">
    <property type="entry name" value="Poly [ADP-ribose] polymerase"/>
    <property type="match status" value="1"/>
</dbReference>
<dbReference type="EMBL" id="SWJQ01000171">
    <property type="protein sequence ID" value="TRZ19820.1"/>
    <property type="molecule type" value="Genomic_DNA"/>
</dbReference>
<dbReference type="InterPro" id="IPR043472">
    <property type="entry name" value="Macro_dom-like"/>
</dbReference>
<dbReference type="Gene3D" id="3.40.220.10">
    <property type="entry name" value="Leucine Aminopeptidase, subunit E, domain 1"/>
    <property type="match status" value="3"/>
</dbReference>
<evidence type="ECO:0000256" key="7">
    <source>
        <dbReference type="RuleBase" id="RU362114"/>
    </source>
</evidence>
<dbReference type="Pfam" id="PF00644">
    <property type="entry name" value="PARP"/>
    <property type="match status" value="1"/>
</dbReference>
<dbReference type="SUPFAM" id="SSF52949">
    <property type="entry name" value="Macro domain-like"/>
    <property type="match status" value="3"/>
</dbReference>
<dbReference type="GO" id="GO:0003714">
    <property type="term" value="F:transcription corepressor activity"/>
    <property type="evidence" value="ECO:0007669"/>
    <property type="project" value="TreeGrafter"/>
</dbReference>
<evidence type="ECO:0000256" key="1">
    <source>
        <dbReference type="ARBA" id="ARBA00004123"/>
    </source>
</evidence>
<dbReference type="CDD" id="cd02903">
    <property type="entry name" value="Macro_BAL-like"/>
    <property type="match status" value="1"/>
</dbReference>
<dbReference type="CDD" id="cd01439">
    <property type="entry name" value="TCCD_inducible_PARP_like"/>
    <property type="match status" value="1"/>
</dbReference>
<dbReference type="GO" id="GO:0010629">
    <property type="term" value="P:negative regulation of gene expression"/>
    <property type="evidence" value="ECO:0007669"/>
    <property type="project" value="TreeGrafter"/>
</dbReference>
<dbReference type="Pfam" id="PF22005">
    <property type="entry name" value="WWE_1"/>
    <property type="match status" value="1"/>
</dbReference>
<dbReference type="Pfam" id="PF23084">
    <property type="entry name" value="KH_PARP14_1"/>
    <property type="match status" value="1"/>
</dbReference>
<dbReference type="GO" id="GO:0005634">
    <property type="term" value="C:nucleus"/>
    <property type="evidence" value="ECO:0007669"/>
    <property type="project" value="UniProtKB-SubCell"/>
</dbReference>
<dbReference type="InterPro" id="IPR057047">
    <property type="entry name" value="PARP14_KH_5"/>
</dbReference>
<dbReference type="Gene3D" id="3.30.70.330">
    <property type="match status" value="2"/>
</dbReference>
<dbReference type="InterPro" id="IPR012677">
    <property type="entry name" value="Nucleotide-bd_a/b_plait_sf"/>
</dbReference>
<dbReference type="Pfam" id="PF23245">
    <property type="entry name" value="RRM_PARP14_2"/>
    <property type="match status" value="1"/>
</dbReference>
<dbReference type="PROSITE" id="PS51059">
    <property type="entry name" value="PARP_CATALYTIC"/>
    <property type="match status" value="1"/>
</dbReference>
<keyword evidence="2 7" id="KW-0328">Glycosyltransferase</keyword>
<gene>
    <name evidence="11" type="ORF">HGM15179_007279</name>
</gene>
<dbReference type="InterPro" id="IPR057051">
    <property type="entry name" value="PARP14_RPM_1"/>
</dbReference>
<dbReference type="PANTHER" id="PTHR14453:SF89">
    <property type="entry name" value="PROTEIN MONO-ADP-RIBOSYLTRANSFERASE PARP14"/>
    <property type="match status" value="1"/>
</dbReference>
<dbReference type="InterPro" id="IPR057046">
    <property type="entry name" value="PARP14_KH_4"/>
</dbReference>
<dbReference type="Pfam" id="PF23252">
    <property type="entry name" value="KH_PARP14_5"/>
    <property type="match status" value="1"/>
</dbReference>
<dbReference type="InterPro" id="IPR012317">
    <property type="entry name" value="Poly(ADP-ribose)pol_cat_dom"/>
</dbReference>
<dbReference type="GO" id="GO:0005737">
    <property type="term" value="C:cytoplasm"/>
    <property type="evidence" value="ECO:0007669"/>
    <property type="project" value="TreeGrafter"/>
</dbReference>
<keyword evidence="3 7" id="KW-0808">Transferase</keyword>
<keyword evidence="5" id="KW-0539">Nucleus</keyword>
<organism evidence="11 12">
    <name type="scientific">Zosterops borbonicus</name>
    <dbReference type="NCBI Taxonomy" id="364589"/>
    <lineage>
        <taxon>Eukaryota</taxon>
        <taxon>Metazoa</taxon>
        <taxon>Chordata</taxon>
        <taxon>Craniata</taxon>
        <taxon>Vertebrata</taxon>
        <taxon>Euteleostomi</taxon>
        <taxon>Archelosauria</taxon>
        <taxon>Archosauria</taxon>
        <taxon>Dinosauria</taxon>
        <taxon>Saurischia</taxon>
        <taxon>Theropoda</taxon>
        <taxon>Coelurosauria</taxon>
        <taxon>Aves</taxon>
        <taxon>Neognathae</taxon>
        <taxon>Neoaves</taxon>
        <taxon>Telluraves</taxon>
        <taxon>Australaves</taxon>
        <taxon>Passeriformes</taxon>
        <taxon>Sylvioidea</taxon>
        <taxon>Zosteropidae</taxon>
        <taxon>Zosterops</taxon>
    </lineage>
</organism>
<dbReference type="InterPro" id="IPR057049">
    <property type="entry name" value="PARP14_KH_8"/>
</dbReference>
<dbReference type="Pfam" id="PF23251">
    <property type="entry name" value="KH_PARP14_4"/>
    <property type="match status" value="1"/>
</dbReference>
<dbReference type="InterPro" id="IPR002589">
    <property type="entry name" value="Macro_dom"/>
</dbReference>
<feature type="domain" description="WWE" evidence="8">
    <location>
        <begin position="1582"/>
        <end position="1659"/>
    </location>
</feature>
<comment type="caution">
    <text evidence="11">The sequence shown here is derived from an EMBL/GenBank/DDBJ whole genome shotgun (WGS) entry which is preliminary data.</text>
</comment>
<evidence type="ECO:0000259" key="10">
    <source>
        <dbReference type="PROSITE" id="PS51154"/>
    </source>
</evidence>
<dbReference type="Pfam" id="PF23248">
    <property type="entry name" value="KH_PARP14_2"/>
    <property type="match status" value="1"/>
</dbReference>
<sequence length="1862" mass="208131">MARQRPCAFPLLVRGDWGPAEPPPALRKKLLCYFQSQKRSGGGECELRTGTDTGTGHLLVCFSCPEVNEPQVSLPISQNKESPVCTQQEKTESCEKLEAEKATSRNSAVVVTTASGEEIEDELLEMYFENKRKSGGGNIESYVKKDQQVIITFQDEQDAQEVLQRKHHLSKIDLVVKPWQVETSQESCQVENSEGSLLPTAVVLENVKETTKDCVLIMLVENVSGLSEDDGDFIVEMIPELCAAVVTFTGNIDAEEFAKKLNQNHRARKQNITARCLERTKSVRAENIPPNTPSDYITVYFENEKYGGAQTVDVQQLPDEDAAIITFGDQKDVINILAKKHSLNKTPIFVYPYYTSLETALYGKEGPQIKKPDPVTLPLDPYIWNYLQGNSSLIEAIDHEMAKCNCVPVWPDSLCADPEVTLQPSDIFSERKRSVSRLVKAWKENVSTAFSHSISKYKAIQCQVSTEVWEAIRNSFPHDGVLVIPDISEDLHVLVGEKEVVEKVEQELKLLIIKATREIEREKQRTELEIKTVNPGEYGLLQIIGLEEKFRTEFPDLQITYDYLQKSIKLSGVPEEVYKVKGEILDHVHKMTKKTINIHPYIFQFLQHIDSETLSQNLFISKEISALYELGAGVIILKGSAPEDLLKAEEEIKKGLDHKSITLEDGSVLQKEEWQVLAKEICSNGAVVVTHAETQVMIAGLSEAVAKAFEELSSFIDKNTQVERVIEGKPMALIKFFEKEKIDDWAALEKKGVKVDFSTQKNCEVISLIGPKTEVLEGVSLVERILSGLHFKRVIIDMPGAKGYIKEQAHFLAPHIKQVFKCLILLEEQLQEQKENSNRGKPYMQVAVGETVIALYKADLCTHAVDVVVNASNEDLRHIGGLAEALSRAAGPALQVECDELVRKFGSLQPGDAVITRAGRLPCKNVIHAVGPRWSEEKSLTCVDLLRKTVKNCLQLAETHKHRSIALPAISGGIFGFPLELCTYLIVSSIKETLKESKGNSSLKEVHLVGFAQDNIQAFSKAFREVFPNSSLFYGSPHHVSTVPRQRKAKHFKNFPYITTQEGLNIMLQTGSIEDAATSVVVVSVGKDLQLDKGPLGRALLSKAGPMLQIGLKEEAWRLLQEEGGGRTAEEGSVLKTKGYNLACSVVLHAVVPMWSQKNTASKVLGDIITKCLEIAEELSLKSITFPAIGTGNLEFPRPVVAKLLFDKVFEFSSQNRVNSLEEVHFLLHPKDTANIQEFSDELENRSVAVNVQKPSPNYASQGTAFSPMPSTSAHSGVPEMTVGSIVFRVAEGDITKEEGDAIVNITNQAFNLKAGVSKAILNGAGKAVEDECAVLAQKADKNYVITQGGNLPCKNIMHFVSQDDIRSLVSQVLQECDRQQYTSVALPAIGTGAARRNPAEVADNMIDAVTDFAKKNSATSLKTIKVVIFQPHLMSVFQASMQKREKSTATRLKLFVSKAYHMGRSLWSSEKHSPKEKNKVVLEKKIDLAVVQICGENKEKVEEAEKWLRNAISREQSHTEIVDESISHFSEEENEELADLQKNLKIVLSLKSTSIEISGVIKDVCLASVAVHKMILRVKAAKEAQAKLLQNSIEWKYLEKDSYVPFNSLTNMELENAYMGKQKTIEVTIGERIYTVDMERKSAVDAQGRQISITRVDKSEDQTVLPPTWDHMENEQLKIVELKPDSREYKDVQERFLQTCQSFKIEKIERVQNRYFWKNYQIKKYEMEKKNGHKNNERLLFHGTSQESLALINRHGFNRSYAGMHAANFGNGTYFAVNANYSANDLYSKPDANGRKYMYLARVLVGEYSLGKKGSITPARKNLSNAVDLFDSSTDNMIHPSMFIIFNDIQAYPEYLITFTK</sequence>
<evidence type="ECO:0000259" key="8">
    <source>
        <dbReference type="PROSITE" id="PS50918"/>
    </source>
</evidence>
<dbReference type="InterPro" id="IPR057045">
    <property type="entry name" value="PARP14_KH_3"/>
</dbReference>
<dbReference type="InterPro" id="IPR057050">
    <property type="entry name" value="RRM_PARP14_2"/>
</dbReference>
<reference evidence="11" key="1">
    <citation type="submission" date="2019-04" db="EMBL/GenBank/DDBJ databases">
        <title>Genome assembly of Zosterops borbonicus 15179.</title>
        <authorList>
            <person name="Leroy T."/>
            <person name="Anselmetti Y."/>
            <person name="Tilak M.-K."/>
            <person name="Nabholz B."/>
        </authorList>
    </citation>
    <scope>NUCLEOTIDE SEQUENCE</scope>
    <source>
        <strain evidence="11">HGM_15179</strain>
        <tissue evidence="11">Muscle</tissue>
    </source>
</reference>
<dbReference type="SUPFAM" id="SSF117839">
    <property type="entry name" value="WWE domain"/>
    <property type="match status" value="1"/>
</dbReference>
<keyword evidence="12" id="KW-1185">Reference proteome</keyword>
<dbReference type="GO" id="GO:1990404">
    <property type="term" value="F:NAD+-protein mono-ADP-ribosyltransferase activity"/>
    <property type="evidence" value="ECO:0007669"/>
    <property type="project" value="TreeGrafter"/>
</dbReference>
<keyword evidence="4 7" id="KW-0520">NAD</keyword>
<dbReference type="PANTHER" id="PTHR14453">
    <property type="entry name" value="PARP/ZINC FINGER CCCH TYPE DOMAIN CONTAINING PROTEIN"/>
    <property type="match status" value="1"/>
</dbReference>
<dbReference type="Pfam" id="PF23222">
    <property type="entry name" value="RRM_PARP14_1"/>
    <property type="match status" value="1"/>
</dbReference>